<name>A0A371G5K5_MUCPR</name>
<accession>A0A371G5K5</accession>
<dbReference type="EMBL" id="QJKJ01006688">
    <property type="protein sequence ID" value="RDX85838.1"/>
    <property type="molecule type" value="Genomic_DNA"/>
</dbReference>
<feature type="non-terminal residue" evidence="1">
    <location>
        <position position="1"/>
    </location>
</feature>
<gene>
    <name evidence="1" type="ORF">CR513_32919</name>
</gene>
<comment type="caution">
    <text evidence="1">The sequence shown here is derived from an EMBL/GenBank/DDBJ whole genome shotgun (WGS) entry which is preliminary data.</text>
</comment>
<evidence type="ECO:0000313" key="1">
    <source>
        <dbReference type="EMBL" id="RDX85838.1"/>
    </source>
</evidence>
<proteinExistence type="predicted"/>
<protein>
    <submittedName>
        <fullName evidence="1">Uncharacterized protein</fullName>
    </submittedName>
</protein>
<reference evidence="1" key="1">
    <citation type="submission" date="2018-05" db="EMBL/GenBank/DDBJ databases">
        <title>Draft genome of Mucuna pruriens seed.</title>
        <authorList>
            <person name="Nnadi N.E."/>
            <person name="Vos R."/>
            <person name="Hasami M.H."/>
            <person name="Devisetty U.K."/>
            <person name="Aguiy J.C."/>
        </authorList>
    </citation>
    <scope>NUCLEOTIDE SEQUENCE [LARGE SCALE GENOMIC DNA]</scope>
    <source>
        <strain evidence="1">JCA_2017</strain>
    </source>
</reference>
<evidence type="ECO:0000313" key="2">
    <source>
        <dbReference type="Proteomes" id="UP000257109"/>
    </source>
</evidence>
<keyword evidence="2" id="KW-1185">Reference proteome</keyword>
<organism evidence="1 2">
    <name type="scientific">Mucuna pruriens</name>
    <name type="common">Velvet bean</name>
    <name type="synonym">Dolichos pruriens</name>
    <dbReference type="NCBI Taxonomy" id="157652"/>
    <lineage>
        <taxon>Eukaryota</taxon>
        <taxon>Viridiplantae</taxon>
        <taxon>Streptophyta</taxon>
        <taxon>Embryophyta</taxon>
        <taxon>Tracheophyta</taxon>
        <taxon>Spermatophyta</taxon>
        <taxon>Magnoliopsida</taxon>
        <taxon>eudicotyledons</taxon>
        <taxon>Gunneridae</taxon>
        <taxon>Pentapetalae</taxon>
        <taxon>rosids</taxon>
        <taxon>fabids</taxon>
        <taxon>Fabales</taxon>
        <taxon>Fabaceae</taxon>
        <taxon>Papilionoideae</taxon>
        <taxon>50 kb inversion clade</taxon>
        <taxon>NPAAA clade</taxon>
        <taxon>indigoferoid/millettioid clade</taxon>
        <taxon>Phaseoleae</taxon>
        <taxon>Mucuna</taxon>
    </lineage>
</organism>
<dbReference type="Proteomes" id="UP000257109">
    <property type="component" value="Unassembled WGS sequence"/>
</dbReference>
<sequence>MVENMKIKFSNDILAIEVVLDPRMKFDIIPSICEENISHLKVKIYKVFKEYENVRSYELTTSNS</sequence>
<dbReference type="AlphaFoldDB" id="A0A371G5K5"/>